<feature type="transmembrane region" description="Helical" evidence="1">
    <location>
        <begin position="477"/>
        <end position="499"/>
    </location>
</feature>
<feature type="transmembrane region" description="Helical" evidence="1">
    <location>
        <begin position="6"/>
        <end position="27"/>
    </location>
</feature>
<name>A0A7C4L1D8_9CHLR</name>
<feature type="transmembrane region" description="Helical" evidence="1">
    <location>
        <begin position="171"/>
        <end position="195"/>
    </location>
</feature>
<evidence type="ECO:0000256" key="1">
    <source>
        <dbReference type="SAM" id="Phobius"/>
    </source>
</evidence>
<sequence>MITVLVFALVFFPLGWLYGAAFLRLAARILRIEAQETSATVILLAGMIAMTTLAAGLSLALPLDWRAFSILILGAAAIFLSGSRQGWLKLSRPRLPRLTGWDAAAGAVLLLALLTVLENATHQVANPDTGIYHAQAIRWMEEYPTVAGLGNLHSRFAYNSHWLVLNAVFSLAFWGGRSLHLVGAMLFGLAVWDFGNGLRRWLGGERTAANGLRLLFFPLAFYLLGSQTSSPGTDLPVILMLWLVIPLWLEQSALQSEQPEIRSLLIFSTAVYLLTVKLSALPLLLLAAWLVLSDVRHQPVRVLRWGFLGFLLLLPWLARNVILSGYLIYPFPALDWFNVDWKIPYETALREAQIIRAWARLPNVDASLVLKMPLGEWLPVWFSDRTTNQRLILLLAMLSPAGMGVVWLLARLKKWNWAGQDFGWMGAYLFAMAGALYWLFNAPDLRFGYGWVILLMILPLAGLMSGLAGGLRDSQAFLVNAFLTVGMVVVHLWFLTASFEGKTFPQRWLLPPDYPLHATFPCSLENGMVLCAGEESYTQCYYQPFPCIPKPIEGVEMRGTDWGDGFRSVSGR</sequence>
<keyword evidence="1" id="KW-0812">Transmembrane</keyword>
<feature type="transmembrane region" description="Helical" evidence="1">
    <location>
        <begin position="304"/>
        <end position="329"/>
    </location>
</feature>
<feature type="transmembrane region" description="Helical" evidence="1">
    <location>
        <begin position="207"/>
        <end position="225"/>
    </location>
</feature>
<evidence type="ECO:0000313" key="3">
    <source>
        <dbReference type="EMBL" id="HGS88480.1"/>
    </source>
</evidence>
<feature type="transmembrane region" description="Helical" evidence="1">
    <location>
        <begin position="39"/>
        <end position="61"/>
    </location>
</feature>
<proteinExistence type="predicted"/>
<dbReference type="InterPro" id="IPR058065">
    <property type="entry name" value="LIC_10190-like"/>
</dbReference>
<dbReference type="AlphaFoldDB" id="A0A7C4L1D8"/>
<evidence type="ECO:0000259" key="2">
    <source>
        <dbReference type="Pfam" id="PF26626"/>
    </source>
</evidence>
<feature type="domain" description="DUF8201" evidence="2">
    <location>
        <begin position="1"/>
        <end position="452"/>
    </location>
</feature>
<dbReference type="NCBIfam" id="NF047510">
    <property type="entry name" value="LIC_10190_fam"/>
    <property type="match status" value="1"/>
</dbReference>
<feature type="transmembrane region" description="Helical" evidence="1">
    <location>
        <begin position="99"/>
        <end position="117"/>
    </location>
</feature>
<gene>
    <name evidence="3" type="ORF">ENT17_12830</name>
</gene>
<accession>A0A7C4L1D8</accession>
<feature type="transmembrane region" description="Helical" evidence="1">
    <location>
        <begin position="447"/>
        <end position="471"/>
    </location>
</feature>
<feature type="transmembrane region" description="Helical" evidence="1">
    <location>
        <begin position="67"/>
        <end position="87"/>
    </location>
</feature>
<keyword evidence="1" id="KW-0472">Membrane</keyword>
<comment type="caution">
    <text evidence="3">The sequence shown here is derived from an EMBL/GenBank/DDBJ whole genome shotgun (WGS) entry which is preliminary data.</text>
</comment>
<dbReference type="EMBL" id="DSXR01000127">
    <property type="protein sequence ID" value="HGS88480.1"/>
    <property type="molecule type" value="Genomic_DNA"/>
</dbReference>
<feature type="transmembrane region" description="Helical" evidence="1">
    <location>
        <begin position="422"/>
        <end position="440"/>
    </location>
</feature>
<dbReference type="Pfam" id="PF26626">
    <property type="entry name" value="DUF8201"/>
    <property type="match status" value="1"/>
</dbReference>
<protein>
    <recommendedName>
        <fullName evidence="2">DUF8201 domain-containing protein</fullName>
    </recommendedName>
</protein>
<dbReference type="InterPro" id="IPR058514">
    <property type="entry name" value="DUF8201"/>
</dbReference>
<feature type="transmembrane region" description="Helical" evidence="1">
    <location>
        <begin position="270"/>
        <end position="292"/>
    </location>
</feature>
<organism evidence="3">
    <name type="scientific">Bellilinea caldifistulae</name>
    <dbReference type="NCBI Taxonomy" id="360411"/>
    <lineage>
        <taxon>Bacteria</taxon>
        <taxon>Bacillati</taxon>
        <taxon>Chloroflexota</taxon>
        <taxon>Anaerolineae</taxon>
        <taxon>Anaerolineales</taxon>
        <taxon>Anaerolineaceae</taxon>
        <taxon>Bellilinea</taxon>
    </lineage>
</organism>
<feature type="transmembrane region" description="Helical" evidence="1">
    <location>
        <begin position="391"/>
        <end position="410"/>
    </location>
</feature>
<reference evidence="3" key="1">
    <citation type="journal article" date="2020" name="mSystems">
        <title>Genome- and Community-Level Interaction Insights into Carbon Utilization and Element Cycling Functions of Hydrothermarchaeota in Hydrothermal Sediment.</title>
        <authorList>
            <person name="Zhou Z."/>
            <person name="Liu Y."/>
            <person name="Xu W."/>
            <person name="Pan J."/>
            <person name="Luo Z.H."/>
            <person name="Li M."/>
        </authorList>
    </citation>
    <scope>NUCLEOTIDE SEQUENCE [LARGE SCALE GENOMIC DNA]</scope>
    <source>
        <strain evidence="3">SpSt-556</strain>
    </source>
</reference>
<keyword evidence="1" id="KW-1133">Transmembrane helix</keyword>